<gene>
    <name evidence="1" type="ORF">OGAPHI_002519</name>
</gene>
<dbReference type="AlphaFoldDB" id="A0A9P8T7S5"/>
<reference evidence="1" key="1">
    <citation type="journal article" date="2021" name="Open Biol.">
        <title>Shared evolutionary footprints suggest mitochondrial oxidative damage underlies multiple complex I losses in fungi.</title>
        <authorList>
            <person name="Schikora-Tamarit M.A."/>
            <person name="Marcet-Houben M."/>
            <person name="Nosek J."/>
            <person name="Gabaldon T."/>
        </authorList>
    </citation>
    <scope>NUCLEOTIDE SEQUENCE</scope>
    <source>
        <strain evidence="1">CBS6075</strain>
    </source>
</reference>
<keyword evidence="2" id="KW-1185">Reference proteome</keyword>
<evidence type="ECO:0000313" key="1">
    <source>
        <dbReference type="EMBL" id="KAH3668764.1"/>
    </source>
</evidence>
<proteinExistence type="predicted"/>
<reference evidence="1" key="2">
    <citation type="submission" date="2021-01" db="EMBL/GenBank/DDBJ databases">
        <authorList>
            <person name="Schikora-Tamarit M.A."/>
        </authorList>
    </citation>
    <scope>NUCLEOTIDE SEQUENCE</scope>
    <source>
        <strain evidence="1">CBS6075</strain>
    </source>
</reference>
<evidence type="ECO:0000313" key="2">
    <source>
        <dbReference type="Proteomes" id="UP000769157"/>
    </source>
</evidence>
<name>A0A9P8T7S5_9ASCO</name>
<sequence length="491" mass="54467">MARDRSATRTELSPLHIKSLHFQNGLLDPRSVHRGVHRSILLFGVEQQPFKHIVDVDLQQTVPFVDFHFEVFTNTDGVLEVFGSSLDHDRVGITVNNSQSIAFGQLSGVHQNLSSSIGNQHSQWFGVETRVHVSQTTVHGVGRQLQSLLLNIVLSFLDGRGSWVLQQLLHLTTSINKLLEQPRQHTLGSARLWHFWQVSILQIVSVHCGETDIEFLDDGRIKRVEVHNQNVALVQSFFWLKHQSTLVEHPAHQNVQHDAVQTMANEHIRIGFLDHSTETVQQQPISCLPSFKLVTGCTLILRTVRSGAVMLVSIGLIWAGSETATSTLQWDEFCNTEKSAPLISNQHGPITFLCRTNDSNMLALVPKTYLNVSPSILAGMIAFLALGVWNGSRTFKYSVSFGMFSNSNENFFTSGLALIVSKPNLSRISGITSSWISIAVGGGPSSSSRRFSRGKKYSSLHSPLIWTIPLTNLPSTVLIFPKSSRLLSTSA</sequence>
<organism evidence="1 2">
    <name type="scientific">Ogataea philodendri</name>
    <dbReference type="NCBI Taxonomy" id="1378263"/>
    <lineage>
        <taxon>Eukaryota</taxon>
        <taxon>Fungi</taxon>
        <taxon>Dikarya</taxon>
        <taxon>Ascomycota</taxon>
        <taxon>Saccharomycotina</taxon>
        <taxon>Pichiomycetes</taxon>
        <taxon>Pichiales</taxon>
        <taxon>Pichiaceae</taxon>
        <taxon>Ogataea</taxon>
    </lineage>
</organism>
<comment type="caution">
    <text evidence="1">The sequence shown here is derived from an EMBL/GenBank/DDBJ whole genome shotgun (WGS) entry which is preliminary data.</text>
</comment>
<dbReference type="Proteomes" id="UP000769157">
    <property type="component" value="Unassembled WGS sequence"/>
</dbReference>
<accession>A0A9P8T7S5</accession>
<dbReference type="GeneID" id="70234486"/>
<dbReference type="RefSeq" id="XP_046063178.1">
    <property type="nucleotide sequence ID" value="XM_046203398.1"/>
</dbReference>
<protein>
    <submittedName>
        <fullName evidence="1">Uncharacterized protein</fullName>
    </submittedName>
</protein>
<dbReference type="EMBL" id="JAEUBE010000158">
    <property type="protein sequence ID" value="KAH3668764.1"/>
    <property type="molecule type" value="Genomic_DNA"/>
</dbReference>